<organism evidence="1 2">
    <name type="scientific">Pristionchus pacificus</name>
    <name type="common">Parasitic nematode worm</name>
    <dbReference type="NCBI Taxonomy" id="54126"/>
    <lineage>
        <taxon>Eukaryota</taxon>
        <taxon>Metazoa</taxon>
        <taxon>Ecdysozoa</taxon>
        <taxon>Nematoda</taxon>
        <taxon>Chromadorea</taxon>
        <taxon>Rhabditida</taxon>
        <taxon>Rhabditina</taxon>
        <taxon>Diplogasteromorpha</taxon>
        <taxon>Diplogasteroidea</taxon>
        <taxon>Neodiplogasteridae</taxon>
        <taxon>Pristionchus</taxon>
    </lineage>
</organism>
<accession>A0A2A6D2I9</accession>
<reference evidence="1" key="2">
    <citation type="submission" date="2022-06" db="UniProtKB">
        <authorList>
            <consortium name="EnsemblMetazoa"/>
        </authorList>
    </citation>
    <scope>IDENTIFICATION</scope>
    <source>
        <strain evidence="1">PS312</strain>
    </source>
</reference>
<gene>
    <name evidence="1" type="primary">WBGene00280751</name>
</gene>
<evidence type="ECO:0000313" key="1">
    <source>
        <dbReference type="EnsemblMetazoa" id="PPA42382.1"/>
    </source>
</evidence>
<sequence length="178" mass="20143">MSFMHQYNANSNVPFEVVPLIMGDDAFNSRTITASPFVPTQTQILPSMYLPPGYDYANQQCAMASTNDGHTYMQFNDSGKMGKSYPTHDIGPAAAIAQPINGAAMVMADKPVRKSRKNMKYSEDNLKQAVQAVWYVFFVNKYCFLRCAVNETLDEISSVRVDRRRKVPLPRMKYRIPP</sequence>
<name>A0A2A6D2I9_PRIPA</name>
<evidence type="ECO:0000313" key="2">
    <source>
        <dbReference type="Proteomes" id="UP000005239"/>
    </source>
</evidence>
<keyword evidence="2" id="KW-1185">Reference proteome</keyword>
<accession>A0A8R1YWU4</accession>
<dbReference type="EnsemblMetazoa" id="PPA42382.1">
    <property type="protein sequence ID" value="PPA42382.1"/>
    <property type="gene ID" value="WBGene00280751"/>
</dbReference>
<protein>
    <submittedName>
        <fullName evidence="1">Uncharacterized protein</fullName>
    </submittedName>
</protein>
<dbReference type="AlphaFoldDB" id="A0A2A6D2I9"/>
<reference evidence="2" key="1">
    <citation type="journal article" date="2008" name="Nat. Genet.">
        <title>The Pristionchus pacificus genome provides a unique perspective on nematode lifestyle and parasitism.</title>
        <authorList>
            <person name="Dieterich C."/>
            <person name="Clifton S.W."/>
            <person name="Schuster L.N."/>
            <person name="Chinwalla A."/>
            <person name="Delehaunty K."/>
            <person name="Dinkelacker I."/>
            <person name="Fulton L."/>
            <person name="Fulton R."/>
            <person name="Godfrey J."/>
            <person name="Minx P."/>
            <person name="Mitreva M."/>
            <person name="Roeseler W."/>
            <person name="Tian H."/>
            <person name="Witte H."/>
            <person name="Yang S.P."/>
            <person name="Wilson R.K."/>
            <person name="Sommer R.J."/>
        </authorList>
    </citation>
    <scope>NUCLEOTIDE SEQUENCE [LARGE SCALE GENOMIC DNA]</scope>
    <source>
        <strain evidence="2">PS312</strain>
    </source>
</reference>
<proteinExistence type="predicted"/>
<dbReference type="Proteomes" id="UP000005239">
    <property type="component" value="Unassembled WGS sequence"/>
</dbReference>